<keyword evidence="2" id="KW-1133">Transmembrane helix</keyword>
<feature type="transmembrane region" description="Helical" evidence="2">
    <location>
        <begin position="31"/>
        <end position="49"/>
    </location>
</feature>
<feature type="transmembrane region" description="Helical" evidence="2">
    <location>
        <begin position="275"/>
        <end position="296"/>
    </location>
</feature>
<comment type="caution">
    <text evidence="4">The sequence shown here is derived from an EMBL/GenBank/DDBJ whole genome shotgun (WGS) entry which is preliminary data.</text>
</comment>
<sequence length="321" mass="31756">MLSAVLALVGAVVYGAADFLGGLAAKRLRSIVVTAVAAASGLVVLGAALPLVGGTWTLADVAWGALSGAIGVVAIALLYACLAIGPMSILSPLTAVVSAIAPMLWGLLVNGETLSPVGYAGLGVALVAVVLVGFIPGEKMVRPSTPGLLMAVGAGLAIGAFLIVIDQTSDQSGVVPLILNRGTNLVITVAIVGVFALRARANGRPAVSVVDVAGARVGATPTGHADLEHAVHDAPRGLASPATRAHAWWLAIGCGVVDAAANAIMLLALRIGDLSIVSALTALYPAGTIILAAIVLRERVAGLQWAGLALALVAGGMLALG</sequence>
<dbReference type="RefSeq" id="WP_344714703.1">
    <property type="nucleotide sequence ID" value="NZ_BAAAWH010000001.1"/>
</dbReference>
<accession>A0ABV5SZ29</accession>
<dbReference type="Gene3D" id="1.10.3730.20">
    <property type="match status" value="1"/>
</dbReference>
<keyword evidence="2" id="KW-0812">Transmembrane</keyword>
<feature type="transmembrane region" description="Helical" evidence="2">
    <location>
        <begin position="303"/>
        <end position="320"/>
    </location>
</feature>
<feature type="transmembrane region" description="Helical" evidence="2">
    <location>
        <begin position="147"/>
        <end position="165"/>
    </location>
</feature>
<evidence type="ECO:0000313" key="5">
    <source>
        <dbReference type="Proteomes" id="UP001589611"/>
    </source>
</evidence>
<dbReference type="SUPFAM" id="SSF103481">
    <property type="entry name" value="Multidrug resistance efflux transporter EmrE"/>
    <property type="match status" value="1"/>
</dbReference>
<keyword evidence="5" id="KW-1185">Reference proteome</keyword>
<dbReference type="Pfam" id="PF00892">
    <property type="entry name" value="EamA"/>
    <property type="match status" value="1"/>
</dbReference>
<gene>
    <name evidence="4" type="ORF">ACFFPJ_07050</name>
</gene>
<evidence type="ECO:0000259" key="3">
    <source>
        <dbReference type="Pfam" id="PF00892"/>
    </source>
</evidence>
<comment type="similarity">
    <text evidence="1">Belongs to the EamA transporter family.</text>
</comment>
<feature type="transmembrane region" description="Helical" evidence="2">
    <location>
        <begin position="6"/>
        <end position="24"/>
    </location>
</feature>
<feature type="transmembrane region" description="Helical" evidence="2">
    <location>
        <begin position="114"/>
        <end position="135"/>
    </location>
</feature>
<dbReference type="EMBL" id="JBHMBE010000002">
    <property type="protein sequence ID" value="MFB9645550.1"/>
    <property type="molecule type" value="Genomic_DNA"/>
</dbReference>
<feature type="transmembrane region" description="Helical" evidence="2">
    <location>
        <begin position="89"/>
        <end position="108"/>
    </location>
</feature>
<dbReference type="InterPro" id="IPR037185">
    <property type="entry name" value="EmrE-like"/>
</dbReference>
<evidence type="ECO:0000256" key="2">
    <source>
        <dbReference type="SAM" id="Phobius"/>
    </source>
</evidence>
<evidence type="ECO:0000256" key="1">
    <source>
        <dbReference type="ARBA" id="ARBA00007362"/>
    </source>
</evidence>
<name>A0ABV5SZ29_9MICO</name>
<feature type="domain" description="EamA" evidence="3">
    <location>
        <begin position="245"/>
        <end position="314"/>
    </location>
</feature>
<dbReference type="Proteomes" id="UP001589611">
    <property type="component" value="Unassembled WGS sequence"/>
</dbReference>
<feature type="transmembrane region" description="Helical" evidence="2">
    <location>
        <begin position="61"/>
        <end position="82"/>
    </location>
</feature>
<proteinExistence type="inferred from homology"/>
<feature type="transmembrane region" description="Helical" evidence="2">
    <location>
        <begin position="247"/>
        <end position="269"/>
    </location>
</feature>
<keyword evidence="2" id="KW-0472">Membrane</keyword>
<feature type="transmembrane region" description="Helical" evidence="2">
    <location>
        <begin position="177"/>
        <end position="197"/>
    </location>
</feature>
<protein>
    <submittedName>
        <fullName evidence="4">EamA family transporter</fullName>
    </submittedName>
</protein>
<evidence type="ECO:0000313" key="4">
    <source>
        <dbReference type="EMBL" id="MFB9645550.1"/>
    </source>
</evidence>
<dbReference type="InterPro" id="IPR000620">
    <property type="entry name" value="EamA_dom"/>
</dbReference>
<reference evidence="4 5" key="1">
    <citation type="submission" date="2024-09" db="EMBL/GenBank/DDBJ databases">
        <authorList>
            <person name="Sun Q."/>
            <person name="Mori K."/>
        </authorList>
    </citation>
    <scope>NUCLEOTIDE SEQUENCE [LARGE SCALE GENOMIC DNA]</scope>
    <source>
        <strain evidence="4 5">JCM 1342</strain>
    </source>
</reference>
<organism evidence="4 5">
    <name type="scientific">Microbacterium terregens</name>
    <dbReference type="NCBI Taxonomy" id="69363"/>
    <lineage>
        <taxon>Bacteria</taxon>
        <taxon>Bacillati</taxon>
        <taxon>Actinomycetota</taxon>
        <taxon>Actinomycetes</taxon>
        <taxon>Micrococcales</taxon>
        <taxon>Microbacteriaceae</taxon>
        <taxon>Microbacterium</taxon>
    </lineage>
</organism>